<dbReference type="EMBL" id="PDND01000006">
    <property type="protein sequence ID" value="PGH36595.1"/>
    <property type="molecule type" value="Genomic_DNA"/>
</dbReference>
<comment type="caution">
    <text evidence="2">The sequence shown here is derived from an EMBL/GenBank/DDBJ whole genome shotgun (WGS) entry which is preliminary data.</text>
</comment>
<feature type="region of interest" description="Disordered" evidence="1">
    <location>
        <begin position="1"/>
        <end position="123"/>
    </location>
</feature>
<evidence type="ECO:0000256" key="1">
    <source>
        <dbReference type="SAM" id="MobiDB-lite"/>
    </source>
</evidence>
<organism evidence="2 3">
    <name type="scientific">[Emmonsia] crescens</name>
    <dbReference type="NCBI Taxonomy" id="73230"/>
    <lineage>
        <taxon>Eukaryota</taxon>
        <taxon>Fungi</taxon>
        <taxon>Dikarya</taxon>
        <taxon>Ascomycota</taxon>
        <taxon>Pezizomycotina</taxon>
        <taxon>Eurotiomycetes</taxon>
        <taxon>Eurotiomycetidae</taxon>
        <taxon>Onygenales</taxon>
        <taxon>Ajellomycetaceae</taxon>
        <taxon>Emergomyces</taxon>
    </lineage>
</organism>
<sequence length="123" mass="13246">MTEPEDLEEDLFADLYDADDSTQRAAPPAAAPSFPEPQQPPQNETNAPTVPPPQQQTSDNNQHYHIETQMEQQHVMNGDQRNGVNEPVPIAQESDHIATHVESGSHGGHGGHGGHGTGIKEDG</sequence>
<protein>
    <submittedName>
        <fullName evidence="2">Uncharacterized protein</fullName>
    </submittedName>
</protein>
<reference evidence="2 3" key="1">
    <citation type="submission" date="2017-10" db="EMBL/GenBank/DDBJ databases">
        <title>Comparative genomics in systemic dimorphic fungi from Ajellomycetaceae.</title>
        <authorList>
            <person name="Munoz J.F."/>
            <person name="Mcewen J.G."/>
            <person name="Clay O.K."/>
            <person name="Cuomo C.A."/>
        </authorList>
    </citation>
    <scope>NUCLEOTIDE SEQUENCE [LARGE SCALE GENOMIC DNA]</scope>
    <source>
        <strain evidence="2 3">UAMH4076</strain>
    </source>
</reference>
<proteinExistence type="predicted"/>
<feature type="compositionally biased region" description="Gly residues" evidence="1">
    <location>
        <begin position="105"/>
        <end position="117"/>
    </location>
</feature>
<dbReference type="AlphaFoldDB" id="A0A2B7ZSF9"/>
<evidence type="ECO:0000313" key="3">
    <source>
        <dbReference type="Proteomes" id="UP000226031"/>
    </source>
</evidence>
<evidence type="ECO:0000313" key="2">
    <source>
        <dbReference type="EMBL" id="PGH36595.1"/>
    </source>
</evidence>
<accession>A0A2B7ZSF9</accession>
<feature type="compositionally biased region" description="Polar residues" evidence="1">
    <location>
        <begin position="69"/>
        <end position="83"/>
    </location>
</feature>
<dbReference type="VEuPathDB" id="FungiDB:EMCG_05174"/>
<keyword evidence="3" id="KW-1185">Reference proteome</keyword>
<dbReference type="Proteomes" id="UP000226031">
    <property type="component" value="Unassembled WGS sequence"/>
</dbReference>
<gene>
    <name evidence="2" type="ORF">GX50_00632</name>
</gene>
<feature type="compositionally biased region" description="Low complexity" evidence="1">
    <location>
        <begin position="23"/>
        <end position="33"/>
    </location>
</feature>
<dbReference type="STRING" id="73230.A0A2B7ZSF9"/>
<name>A0A2B7ZSF9_9EURO</name>
<feature type="compositionally biased region" description="Acidic residues" evidence="1">
    <location>
        <begin position="1"/>
        <end position="20"/>
    </location>
</feature>